<evidence type="ECO:0000256" key="3">
    <source>
        <dbReference type="SAM" id="Coils"/>
    </source>
</evidence>
<dbReference type="Proteomes" id="UP000030653">
    <property type="component" value="Unassembled WGS sequence"/>
</dbReference>
<dbReference type="HOGENOM" id="CLU_446890_0_0_1"/>
<feature type="compositionally biased region" description="Acidic residues" evidence="4">
    <location>
        <begin position="157"/>
        <end position="171"/>
    </location>
</feature>
<dbReference type="GO" id="GO:0000976">
    <property type="term" value="F:transcription cis-regulatory region binding"/>
    <property type="evidence" value="ECO:0007669"/>
    <property type="project" value="InterPro"/>
</dbReference>
<dbReference type="RefSeq" id="XP_040626269.1">
    <property type="nucleotide sequence ID" value="XM_040773465.1"/>
</dbReference>
<keyword evidence="2" id="KW-0539">Nucleus</keyword>
<sequence length="611" mass="66807">MASQTPISPLSLPVDSPIENLFDFDACSEPSVPEIIHSEPSPQLSSGTSEQLITPTFSPSNALPQFNPVSSDTPDLPWLDEVLAKYSFPDLDGGYSNLLLDGLDPRVLQNVNHTNNHGGRWPNHMPSPAQSQGSVPAIDPHLFSAEMLSPNLPSFGDMEESDEEEEEEEEENRSSKSRLSASRRGVPSGGIEKKVATSGKGKELKKEKKEMTLEEYKKLDPKSKRQERNKRSAQKFRERRKQYISQLEGTVSDKDRMLSAIRDELASYKRENSELRNEIATLRSAVLDGRAAASKPLSAPQSENVLVRQTPTPMPMVNPYKDITPSSMFWGGASMNGGITSVHTTLLPDLASNGSLSATLAGKMPPTSSFNINPLLNSPPPPSTIVRGLDPLPNSFDSFAEENAFSLKSIDTYRMHLWSRLAKEAGAVDAQRERDNLDTNPTISSLASSLRPAFFYAEARDESSKKAVTKKAQLPTPPYSPGPGATDAEMRQAFYVATLASQTLVSKLGAAFWEAFSEPAGPASSLLDAEKVRAVLEGKAVVRVVKVEEDPTDSLIEKMSCMSLKDATKEVNRKIGPRCIRPKDCVASVRGVGGLFTHVQSVWREAPAMRR</sequence>
<name>M5G0L5_DACPD</name>
<comment type="subcellular location">
    <subcellularLocation>
        <location evidence="1">Nucleus</location>
    </subcellularLocation>
</comment>
<dbReference type="InterPro" id="IPR004827">
    <property type="entry name" value="bZIP"/>
</dbReference>
<dbReference type="EMBL" id="JH795870">
    <property type="protein sequence ID" value="EJT99371.1"/>
    <property type="molecule type" value="Genomic_DNA"/>
</dbReference>
<protein>
    <recommendedName>
        <fullName evidence="5">BZIP domain-containing protein</fullName>
    </recommendedName>
</protein>
<evidence type="ECO:0000313" key="6">
    <source>
        <dbReference type="EMBL" id="EJT99371.1"/>
    </source>
</evidence>
<organism evidence="6 7">
    <name type="scientific">Dacryopinax primogenitus (strain DJM 731)</name>
    <name type="common">Brown rot fungus</name>
    <dbReference type="NCBI Taxonomy" id="1858805"/>
    <lineage>
        <taxon>Eukaryota</taxon>
        <taxon>Fungi</taxon>
        <taxon>Dikarya</taxon>
        <taxon>Basidiomycota</taxon>
        <taxon>Agaricomycotina</taxon>
        <taxon>Dacrymycetes</taxon>
        <taxon>Dacrymycetales</taxon>
        <taxon>Dacrymycetaceae</taxon>
        <taxon>Dacryopinax</taxon>
    </lineage>
</organism>
<dbReference type="Pfam" id="PF00170">
    <property type="entry name" value="bZIP_1"/>
    <property type="match status" value="1"/>
</dbReference>
<dbReference type="AlphaFoldDB" id="M5G0L5"/>
<dbReference type="SUPFAM" id="SSF57959">
    <property type="entry name" value="Leucine zipper domain"/>
    <property type="match status" value="1"/>
</dbReference>
<dbReference type="PANTHER" id="PTHR40621:SF10">
    <property type="entry name" value="BZIP DOMAIN-CONTAINING PROTEIN"/>
    <property type="match status" value="1"/>
</dbReference>
<dbReference type="GO" id="GO:0001228">
    <property type="term" value="F:DNA-binding transcription activator activity, RNA polymerase II-specific"/>
    <property type="evidence" value="ECO:0007669"/>
    <property type="project" value="TreeGrafter"/>
</dbReference>
<dbReference type="GO" id="GO:0090575">
    <property type="term" value="C:RNA polymerase II transcription regulator complex"/>
    <property type="evidence" value="ECO:0007669"/>
    <property type="project" value="TreeGrafter"/>
</dbReference>
<dbReference type="CDD" id="cd14810">
    <property type="entry name" value="bZIP_u1"/>
    <property type="match status" value="1"/>
</dbReference>
<dbReference type="PROSITE" id="PS50217">
    <property type="entry name" value="BZIP"/>
    <property type="match status" value="1"/>
</dbReference>
<evidence type="ECO:0000256" key="1">
    <source>
        <dbReference type="ARBA" id="ARBA00004123"/>
    </source>
</evidence>
<dbReference type="OrthoDB" id="5571888at2759"/>
<keyword evidence="7" id="KW-1185">Reference proteome</keyword>
<evidence type="ECO:0000256" key="4">
    <source>
        <dbReference type="SAM" id="MobiDB-lite"/>
    </source>
</evidence>
<dbReference type="PROSITE" id="PS00036">
    <property type="entry name" value="BZIP_BASIC"/>
    <property type="match status" value="1"/>
</dbReference>
<dbReference type="GeneID" id="63688527"/>
<proteinExistence type="predicted"/>
<dbReference type="Gene3D" id="1.20.5.170">
    <property type="match status" value="1"/>
</dbReference>
<evidence type="ECO:0000259" key="5">
    <source>
        <dbReference type="PROSITE" id="PS50217"/>
    </source>
</evidence>
<dbReference type="SMART" id="SM00338">
    <property type="entry name" value="BRLZ"/>
    <property type="match status" value="1"/>
</dbReference>
<dbReference type="STRING" id="1858805.M5G0L5"/>
<feature type="compositionally biased region" description="Basic residues" evidence="4">
    <location>
        <begin position="231"/>
        <end position="240"/>
    </location>
</feature>
<feature type="region of interest" description="Disordered" evidence="4">
    <location>
        <begin position="111"/>
        <end position="240"/>
    </location>
</feature>
<reference evidence="6 7" key="1">
    <citation type="journal article" date="2012" name="Science">
        <title>The Paleozoic origin of enzymatic lignin decomposition reconstructed from 31 fungal genomes.</title>
        <authorList>
            <person name="Floudas D."/>
            <person name="Binder M."/>
            <person name="Riley R."/>
            <person name="Barry K."/>
            <person name="Blanchette R.A."/>
            <person name="Henrissat B."/>
            <person name="Martinez A.T."/>
            <person name="Otillar R."/>
            <person name="Spatafora J.W."/>
            <person name="Yadav J.S."/>
            <person name="Aerts A."/>
            <person name="Benoit I."/>
            <person name="Boyd A."/>
            <person name="Carlson A."/>
            <person name="Copeland A."/>
            <person name="Coutinho P.M."/>
            <person name="de Vries R.P."/>
            <person name="Ferreira P."/>
            <person name="Findley K."/>
            <person name="Foster B."/>
            <person name="Gaskell J."/>
            <person name="Glotzer D."/>
            <person name="Gorecki P."/>
            <person name="Heitman J."/>
            <person name="Hesse C."/>
            <person name="Hori C."/>
            <person name="Igarashi K."/>
            <person name="Jurgens J.A."/>
            <person name="Kallen N."/>
            <person name="Kersten P."/>
            <person name="Kohler A."/>
            <person name="Kuees U."/>
            <person name="Kumar T.K.A."/>
            <person name="Kuo A."/>
            <person name="LaButti K."/>
            <person name="Larrondo L.F."/>
            <person name="Lindquist E."/>
            <person name="Ling A."/>
            <person name="Lombard V."/>
            <person name="Lucas S."/>
            <person name="Lundell T."/>
            <person name="Martin R."/>
            <person name="McLaughlin D.J."/>
            <person name="Morgenstern I."/>
            <person name="Morin E."/>
            <person name="Murat C."/>
            <person name="Nagy L.G."/>
            <person name="Nolan M."/>
            <person name="Ohm R.A."/>
            <person name="Patyshakuliyeva A."/>
            <person name="Rokas A."/>
            <person name="Ruiz-Duenas F.J."/>
            <person name="Sabat G."/>
            <person name="Salamov A."/>
            <person name="Samejima M."/>
            <person name="Schmutz J."/>
            <person name="Slot J.C."/>
            <person name="St John F."/>
            <person name="Stenlid J."/>
            <person name="Sun H."/>
            <person name="Sun S."/>
            <person name="Syed K."/>
            <person name="Tsang A."/>
            <person name="Wiebenga A."/>
            <person name="Young D."/>
            <person name="Pisabarro A."/>
            <person name="Eastwood D.C."/>
            <person name="Martin F."/>
            <person name="Cullen D."/>
            <person name="Grigoriev I.V."/>
            <person name="Hibbett D.S."/>
        </authorList>
    </citation>
    <scope>NUCLEOTIDE SEQUENCE [LARGE SCALE GENOMIC DNA]</scope>
    <source>
        <strain evidence="6 7">DJM-731 SS1</strain>
    </source>
</reference>
<dbReference type="InterPro" id="IPR046347">
    <property type="entry name" value="bZIP_sf"/>
</dbReference>
<feature type="coiled-coil region" evidence="3">
    <location>
        <begin position="258"/>
        <end position="285"/>
    </location>
</feature>
<dbReference type="InterPro" id="IPR050936">
    <property type="entry name" value="AP-1-like"/>
</dbReference>
<evidence type="ECO:0000256" key="2">
    <source>
        <dbReference type="ARBA" id="ARBA00023242"/>
    </source>
</evidence>
<feature type="domain" description="BZIP" evidence="5">
    <location>
        <begin position="219"/>
        <end position="282"/>
    </location>
</feature>
<evidence type="ECO:0000313" key="7">
    <source>
        <dbReference type="Proteomes" id="UP000030653"/>
    </source>
</evidence>
<dbReference type="PANTHER" id="PTHR40621">
    <property type="entry name" value="TRANSCRIPTION FACTOR KAPC-RELATED"/>
    <property type="match status" value="1"/>
</dbReference>
<feature type="compositionally biased region" description="Basic and acidic residues" evidence="4">
    <location>
        <begin position="191"/>
        <end position="230"/>
    </location>
</feature>
<gene>
    <name evidence="6" type="ORF">DACRYDRAFT_23924</name>
</gene>
<keyword evidence="3" id="KW-0175">Coiled coil</keyword>
<accession>M5G0L5</accession>